<dbReference type="InterPro" id="IPR004333">
    <property type="entry name" value="SBP_dom"/>
</dbReference>
<dbReference type="EMBL" id="JBCGBO010000007">
    <property type="protein sequence ID" value="KAK9188676.1"/>
    <property type="molecule type" value="Genomic_DNA"/>
</dbReference>
<feature type="region of interest" description="Disordered" evidence="10">
    <location>
        <begin position="48"/>
        <end position="69"/>
    </location>
</feature>
<keyword evidence="7" id="KW-0804">Transcription</keyword>
<dbReference type="Gene3D" id="4.10.1100.10">
    <property type="entry name" value="Transcription factor, SBP-box domain"/>
    <property type="match status" value="1"/>
</dbReference>
<dbReference type="PROSITE" id="PS51141">
    <property type="entry name" value="ZF_SBP"/>
    <property type="match status" value="1"/>
</dbReference>
<organism evidence="12 13">
    <name type="scientific">Citrus x changshan-huyou</name>
    <dbReference type="NCBI Taxonomy" id="2935761"/>
    <lineage>
        <taxon>Eukaryota</taxon>
        <taxon>Viridiplantae</taxon>
        <taxon>Streptophyta</taxon>
        <taxon>Embryophyta</taxon>
        <taxon>Tracheophyta</taxon>
        <taxon>Spermatophyta</taxon>
        <taxon>Magnoliopsida</taxon>
        <taxon>eudicotyledons</taxon>
        <taxon>Gunneridae</taxon>
        <taxon>Pentapetalae</taxon>
        <taxon>rosids</taxon>
        <taxon>malvids</taxon>
        <taxon>Sapindales</taxon>
        <taxon>Rutaceae</taxon>
        <taxon>Aurantioideae</taxon>
        <taxon>Citrus</taxon>
    </lineage>
</organism>
<evidence type="ECO:0000256" key="2">
    <source>
        <dbReference type="ARBA" id="ARBA00022723"/>
    </source>
</evidence>
<name>A0AAP0QK52_9ROSI</name>
<keyword evidence="13" id="KW-1185">Reference proteome</keyword>
<evidence type="ECO:0000256" key="5">
    <source>
        <dbReference type="ARBA" id="ARBA00023015"/>
    </source>
</evidence>
<evidence type="ECO:0000313" key="13">
    <source>
        <dbReference type="Proteomes" id="UP001428341"/>
    </source>
</evidence>
<evidence type="ECO:0000259" key="11">
    <source>
        <dbReference type="PROSITE" id="PS51141"/>
    </source>
</evidence>
<keyword evidence="2" id="KW-0479">Metal-binding</keyword>
<comment type="caution">
    <text evidence="12">The sequence shown here is derived from an EMBL/GenBank/DDBJ whole genome shotgun (WGS) entry which is preliminary data.</text>
</comment>
<evidence type="ECO:0000256" key="1">
    <source>
        <dbReference type="ARBA" id="ARBA00004123"/>
    </source>
</evidence>
<evidence type="ECO:0000313" key="12">
    <source>
        <dbReference type="EMBL" id="KAK9188676.1"/>
    </source>
</evidence>
<dbReference type="GO" id="GO:0005634">
    <property type="term" value="C:nucleus"/>
    <property type="evidence" value="ECO:0007669"/>
    <property type="project" value="UniProtKB-SubCell"/>
</dbReference>
<evidence type="ECO:0000256" key="9">
    <source>
        <dbReference type="PROSITE-ProRule" id="PRU00470"/>
    </source>
</evidence>
<evidence type="ECO:0000256" key="3">
    <source>
        <dbReference type="ARBA" id="ARBA00022771"/>
    </source>
</evidence>
<keyword evidence="3 9" id="KW-0863">Zinc-finger</keyword>
<feature type="domain" description="SBP-type" evidence="11">
    <location>
        <begin position="183"/>
        <end position="260"/>
    </location>
</feature>
<evidence type="ECO:0000256" key="6">
    <source>
        <dbReference type="ARBA" id="ARBA00023125"/>
    </source>
</evidence>
<dbReference type="InterPro" id="IPR044817">
    <property type="entry name" value="SBP-like"/>
</dbReference>
<proteinExistence type="predicted"/>
<keyword evidence="4" id="KW-0862">Zinc</keyword>
<dbReference type="Proteomes" id="UP001428341">
    <property type="component" value="Unassembled WGS sequence"/>
</dbReference>
<reference evidence="12 13" key="1">
    <citation type="submission" date="2024-05" db="EMBL/GenBank/DDBJ databases">
        <title>Haplotype-resolved chromosome-level genome assembly of Huyou (Citrus changshanensis).</title>
        <authorList>
            <person name="Miao C."/>
            <person name="Chen W."/>
            <person name="Wu Y."/>
            <person name="Wang L."/>
            <person name="Zhao S."/>
            <person name="Grierson D."/>
            <person name="Xu C."/>
            <person name="Chen K."/>
        </authorList>
    </citation>
    <scope>NUCLEOTIDE SEQUENCE [LARGE SCALE GENOMIC DNA]</scope>
    <source>
        <strain evidence="12">01-14</strain>
        <tissue evidence="12">Leaf</tissue>
    </source>
</reference>
<sequence>MSSMMEWNGKTPLQWDWENLIMFNAMAAENPRKTQQIEWEIDGDGGIDSTSFFSSGGGDGSGGSISDMGLASLSKSSKSASNNSSSMGETKTSKFRLEASDDVLEDFDLKKEFAKAEPTGGSPTLEASVGSGEPLLGLKLGKRMYFEDISAGGNGKNSSFPAVCGSYSTSAKRSRSNPQTTQAALCQVEGCGLDLSSAKDYHRKHRVCENHSKSPKVIVGGLERRFCQQCSRFHGLSDFDEKKRSCRRRLSDHNARRRKSQPEAVRLNPARLSSSLYDGKQQMTLVWNSVPFVHKNPTETFTWEGTCVSKSTQTKGYASKSAKGEGTDVLLQLHGNQPPNSVPACRDDSNGLLLSKAKVTMAEVLDQGVTMRTIMSISRSAGTSQVWISAILGKTEAALGPEESMISFDLGATQDCHSALSLLSKTSWGICEPKKVSQQHPTSTSLTNIPHAVMPAMAQGSPFASSEYRQMGKLSTEFQVHASSFHQDEGNYSQEIQLFRAPYESDFYPTVD</sequence>
<keyword evidence="8" id="KW-0539">Nucleus</keyword>
<gene>
    <name evidence="12" type="ORF">WN944_020081</name>
</gene>
<dbReference type="GO" id="GO:0008270">
    <property type="term" value="F:zinc ion binding"/>
    <property type="evidence" value="ECO:0007669"/>
    <property type="project" value="UniProtKB-KW"/>
</dbReference>
<dbReference type="PANTHER" id="PTHR31251">
    <property type="entry name" value="SQUAMOSA PROMOTER-BINDING-LIKE PROTEIN 4"/>
    <property type="match status" value="1"/>
</dbReference>
<evidence type="ECO:0000256" key="8">
    <source>
        <dbReference type="ARBA" id="ARBA00023242"/>
    </source>
</evidence>
<dbReference type="Pfam" id="PF03110">
    <property type="entry name" value="SBP"/>
    <property type="match status" value="1"/>
</dbReference>
<evidence type="ECO:0000256" key="7">
    <source>
        <dbReference type="ARBA" id="ARBA00023163"/>
    </source>
</evidence>
<keyword evidence="6" id="KW-0238">DNA-binding</keyword>
<dbReference type="AlphaFoldDB" id="A0AAP0QK52"/>
<dbReference type="GO" id="GO:0003677">
    <property type="term" value="F:DNA binding"/>
    <property type="evidence" value="ECO:0007669"/>
    <property type="project" value="UniProtKB-KW"/>
</dbReference>
<dbReference type="SUPFAM" id="SSF103612">
    <property type="entry name" value="SBT domain"/>
    <property type="match status" value="1"/>
</dbReference>
<dbReference type="InterPro" id="IPR036893">
    <property type="entry name" value="SBP_sf"/>
</dbReference>
<evidence type="ECO:0000256" key="4">
    <source>
        <dbReference type="ARBA" id="ARBA00022833"/>
    </source>
</evidence>
<evidence type="ECO:0000256" key="10">
    <source>
        <dbReference type="SAM" id="MobiDB-lite"/>
    </source>
</evidence>
<protein>
    <recommendedName>
        <fullName evidence="11">SBP-type domain-containing protein</fullName>
    </recommendedName>
</protein>
<comment type="subcellular location">
    <subcellularLocation>
        <location evidence="1">Nucleus</location>
    </subcellularLocation>
</comment>
<keyword evidence="5" id="KW-0805">Transcription regulation</keyword>
<dbReference type="PANTHER" id="PTHR31251:SF74">
    <property type="entry name" value="SQUAMOSA PROMOTER-BINDING-LIKE PROTEIN 2"/>
    <property type="match status" value="1"/>
</dbReference>
<dbReference type="FunFam" id="4.10.1100.10:FF:000001">
    <property type="entry name" value="Squamosa promoter-binding-like protein 14"/>
    <property type="match status" value="1"/>
</dbReference>
<accession>A0AAP0QK52</accession>